<evidence type="ECO:0000313" key="4">
    <source>
        <dbReference type="Proteomes" id="UP001379533"/>
    </source>
</evidence>
<dbReference type="Gene3D" id="3.60.40.10">
    <property type="entry name" value="PPM-type phosphatase domain"/>
    <property type="match status" value="1"/>
</dbReference>
<dbReference type="Proteomes" id="UP001379533">
    <property type="component" value="Chromosome"/>
</dbReference>
<dbReference type="SMART" id="SM00331">
    <property type="entry name" value="PP2C_SIG"/>
    <property type="match status" value="1"/>
</dbReference>
<sequence length="328" mass="36032">MRAIAAGLSDVGLQREHNEDSFIVLKEYDLFVVADGMGGHRAGDVASRLATETISEFFKSTANEDVTWPFHFDTNLSEEENRLLTGIRVANRQIFERSTRSREYHGMGTTVVGAMFSPSKRRMYIGHVGDSRCYRIRDGQIRLLTRDHSLINDYLLAMPDLTEEQRSELPKNVITRALGMQDQVVVDLQHDDPKDGDVYVLCSDGLSGMIVDEEIKRIVSHAANISEACRKLIEKANEHGGEDNITAVLIKIEERGDDDEKPSDEAKALASEGDIDGEDDTPASFADEPTHPGLAGSPTVEPSAKGEAKGDGKGDGKTEPAKSKKETT</sequence>
<gene>
    <name evidence="3" type="ORF">LZC95_12765</name>
</gene>
<protein>
    <submittedName>
        <fullName evidence="3">Stp1/IreP family PP2C-type Ser/Thr phosphatase</fullName>
    </submittedName>
</protein>
<evidence type="ECO:0000259" key="2">
    <source>
        <dbReference type="PROSITE" id="PS51746"/>
    </source>
</evidence>
<name>A0ABZ2KJF7_9BACT</name>
<dbReference type="SMART" id="SM00332">
    <property type="entry name" value="PP2Cc"/>
    <property type="match status" value="1"/>
</dbReference>
<dbReference type="InterPro" id="IPR001932">
    <property type="entry name" value="PPM-type_phosphatase-like_dom"/>
</dbReference>
<dbReference type="PANTHER" id="PTHR47992">
    <property type="entry name" value="PROTEIN PHOSPHATASE"/>
    <property type="match status" value="1"/>
</dbReference>
<evidence type="ECO:0000256" key="1">
    <source>
        <dbReference type="SAM" id="MobiDB-lite"/>
    </source>
</evidence>
<dbReference type="CDD" id="cd00143">
    <property type="entry name" value="PP2Cc"/>
    <property type="match status" value="1"/>
</dbReference>
<reference evidence="3 4" key="1">
    <citation type="submission" date="2021-12" db="EMBL/GenBank/DDBJ databases">
        <title>Discovery of the Pendulisporaceae a myxobacterial family with distinct sporulation behavior and unique specialized metabolism.</title>
        <authorList>
            <person name="Garcia R."/>
            <person name="Popoff A."/>
            <person name="Bader C.D."/>
            <person name="Loehr J."/>
            <person name="Walesch S."/>
            <person name="Walt C."/>
            <person name="Boldt J."/>
            <person name="Bunk B."/>
            <person name="Haeckl F.J.F.P.J."/>
            <person name="Gunesch A.P."/>
            <person name="Birkelbach J."/>
            <person name="Nuebel U."/>
            <person name="Pietschmann T."/>
            <person name="Bach T."/>
            <person name="Mueller R."/>
        </authorList>
    </citation>
    <scope>NUCLEOTIDE SEQUENCE [LARGE SCALE GENOMIC DNA]</scope>
    <source>
        <strain evidence="3 4">MSr12523</strain>
    </source>
</reference>
<feature type="compositionally biased region" description="Basic and acidic residues" evidence="1">
    <location>
        <begin position="304"/>
        <end position="328"/>
    </location>
</feature>
<feature type="region of interest" description="Disordered" evidence="1">
    <location>
        <begin position="254"/>
        <end position="328"/>
    </location>
</feature>
<dbReference type="RefSeq" id="WP_394848320.1">
    <property type="nucleotide sequence ID" value="NZ_CP089982.1"/>
</dbReference>
<proteinExistence type="predicted"/>
<dbReference type="SUPFAM" id="SSF81606">
    <property type="entry name" value="PP2C-like"/>
    <property type="match status" value="1"/>
</dbReference>
<organism evidence="3 4">
    <name type="scientific">Pendulispora brunnea</name>
    <dbReference type="NCBI Taxonomy" id="2905690"/>
    <lineage>
        <taxon>Bacteria</taxon>
        <taxon>Pseudomonadati</taxon>
        <taxon>Myxococcota</taxon>
        <taxon>Myxococcia</taxon>
        <taxon>Myxococcales</taxon>
        <taxon>Sorangiineae</taxon>
        <taxon>Pendulisporaceae</taxon>
        <taxon>Pendulispora</taxon>
    </lineage>
</organism>
<evidence type="ECO:0000313" key="3">
    <source>
        <dbReference type="EMBL" id="WXA97702.1"/>
    </source>
</evidence>
<dbReference type="EMBL" id="CP089982">
    <property type="protein sequence ID" value="WXA97702.1"/>
    <property type="molecule type" value="Genomic_DNA"/>
</dbReference>
<feature type="domain" description="PPM-type phosphatase" evidence="2">
    <location>
        <begin position="5"/>
        <end position="252"/>
    </location>
</feature>
<dbReference type="PROSITE" id="PS51746">
    <property type="entry name" value="PPM_2"/>
    <property type="match status" value="1"/>
</dbReference>
<accession>A0ABZ2KJF7</accession>
<dbReference type="InterPro" id="IPR015655">
    <property type="entry name" value="PP2C"/>
</dbReference>
<dbReference type="Pfam" id="PF13672">
    <property type="entry name" value="PP2C_2"/>
    <property type="match status" value="1"/>
</dbReference>
<dbReference type="NCBIfam" id="NF033484">
    <property type="entry name" value="Stp1_PP2C_phos"/>
    <property type="match status" value="1"/>
</dbReference>
<dbReference type="InterPro" id="IPR036457">
    <property type="entry name" value="PPM-type-like_dom_sf"/>
</dbReference>
<keyword evidence="4" id="KW-1185">Reference proteome</keyword>